<evidence type="ECO:0000259" key="1">
    <source>
        <dbReference type="PROSITE" id="PS51707"/>
    </source>
</evidence>
<evidence type="ECO:0000313" key="2">
    <source>
        <dbReference type="EMBL" id="OLU47588.1"/>
    </source>
</evidence>
<dbReference type="EMBL" id="MPKA01000044">
    <property type="protein sequence ID" value="OLU47588.1"/>
    <property type="molecule type" value="Genomic_DNA"/>
</dbReference>
<dbReference type="AlphaFoldDB" id="A0A1U7NPN6"/>
<accession>A0A1U7NPN6</accession>
<gene>
    <name evidence="2" type="ORF">BO225_01705</name>
</gene>
<evidence type="ECO:0000313" key="3">
    <source>
        <dbReference type="Proteomes" id="UP000186705"/>
    </source>
</evidence>
<dbReference type="RefSeq" id="WP_076340559.1">
    <property type="nucleotide sequence ID" value="NZ_CAJTMI010000001.1"/>
</dbReference>
<proteinExistence type="predicted"/>
<dbReference type="OrthoDB" id="1654293at2"/>
<organism evidence="2 3">
    <name type="scientific">Dubosiella newyorkensis</name>
    <dbReference type="NCBI Taxonomy" id="1862672"/>
    <lineage>
        <taxon>Bacteria</taxon>
        <taxon>Bacillati</taxon>
        <taxon>Bacillota</taxon>
        <taxon>Erysipelotrichia</taxon>
        <taxon>Erysipelotrichales</taxon>
        <taxon>Erysipelotrichaceae</taxon>
        <taxon>Dubosiella</taxon>
    </lineage>
</organism>
<dbReference type="InterPro" id="IPR023577">
    <property type="entry name" value="CYTH_domain"/>
</dbReference>
<dbReference type="PROSITE" id="PS51707">
    <property type="entry name" value="CYTH"/>
    <property type="match status" value="1"/>
</dbReference>
<comment type="caution">
    <text evidence="2">The sequence shown here is derived from an EMBL/GenBank/DDBJ whole genome shotgun (WGS) entry which is preliminary data.</text>
</comment>
<dbReference type="InterPro" id="IPR033469">
    <property type="entry name" value="CYTH-like_dom_sf"/>
</dbReference>
<dbReference type="STRING" id="1862672.BO225_01705"/>
<sequence length="188" mass="22328">MAEDLKNKERELKIMLTQDQFESLLNSYDFPITIRQTNTYYDTVDHRVKKMNGALRLRKIEDRTIFTLKKRIDPITLIELEKDVDTDDLRSIEDPEILDWLKQYGISKEHVAPIVQFSTIRHILNTKDAQICLDENKFEHSMDYELEYEYKVDHDGVHDLNVFLNKIGIQYTKNGPSKLQRAMIDQQH</sequence>
<dbReference type="Pfam" id="PF01928">
    <property type="entry name" value="CYTH"/>
    <property type="match status" value="1"/>
</dbReference>
<keyword evidence="3" id="KW-1185">Reference proteome</keyword>
<name>A0A1U7NPN6_9FIRM</name>
<dbReference type="Gene3D" id="2.40.320.10">
    <property type="entry name" value="Hypothetical Protein Pfu-838710-001"/>
    <property type="match status" value="1"/>
</dbReference>
<dbReference type="GeneID" id="78274660"/>
<reference evidence="2 3" key="1">
    <citation type="submission" date="2016-11" db="EMBL/GenBank/DDBJ databases">
        <title>Description of two novel members of the family Erysipelotrichaceae: Ileibacterium lipovorans gen. nov., sp. nov. and Dubosiella newyorkensis, gen. nov., sp. nov.</title>
        <authorList>
            <person name="Cox L.M."/>
            <person name="Sohn J."/>
            <person name="Tyrrell K.L."/>
            <person name="Citron D.M."/>
            <person name="Lawson P.A."/>
            <person name="Patel N.B."/>
            <person name="Iizumi T."/>
            <person name="Perez-Perez G.I."/>
            <person name="Goldstein E.J."/>
            <person name="Blaser M.J."/>
        </authorList>
    </citation>
    <scope>NUCLEOTIDE SEQUENCE [LARGE SCALE GENOMIC DNA]</scope>
    <source>
        <strain evidence="2 3">NYU-BL-A4</strain>
    </source>
</reference>
<dbReference type="Proteomes" id="UP000186705">
    <property type="component" value="Unassembled WGS sequence"/>
</dbReference>
<dbReference type="SUPFAM" id="SSF55154">
    <property type="entry name" value="CYTH-like phosphatases"/>
    <property type="match status" value="1"/>
</dbReference>
<protein>
    <recommendedName>
        <fullName evidence="1">CYTH domain-containing protein</fullName>
    </recommendedName>
</protein>
<dbReference type="SMART" id="SM01118">
    <property type="entry name" value="CYTH"/>
    <property type="match status" value="1"/>
</dbReference>
<feature type="domain" description="CYTH" evidence="1">
    <location>
        <begin position="7"/>
        <end position="188"/>
    </location>
</feature>